<dbReference type="PANTHER" id="PTHR45036:SF1">
    <property type="entry name" value="METHYLTRANSFERASE LIKE 7A"/>
    <property type="match status" value="1"/>
</dbReference>
<dbReference type="CDD" id="cd02440">
    <property type="entry name" value="AdoMet_MTases"/>
    <property type="match status" value="1"/>
</dbReference>
<dbReference type="InterPro" id="IPR052356">
    <property type="entry name" value="Thiol_S-MT"/>
</dbReference>
<comment type="caution">
    <text evidence="1">The sequence shown here is derived from an EMBL/GenBank/DDBJ whole genome shotgun (WGS) entry which is preliminary data.</text>
</comment>
<keyword evidence="2" id="KW-1185">Reference proteome</keyword>
<dbReference type="EMBL" id="PDNB01000109">
    <property type="protein sequence ID" value="PGH07519.1"/>
    <property type="molecule type" value="Genomic_DNA"/>
</dbReference>
<dbReference type="PANTHER" id="PTHR45036">
    <property type="entry name" value="METHYLTRANSFERASE LIKE 7B"/>
    <property type="match status" value="1"/>
</dbReference>
<name>A0A2B7XF19_9EURO</name>
<dbReference type="Pfam" id="PF13489">
    <property type="entry name" value="Methyltransf_23"/>
    <property type="match status" value="1"/>
</dbReference>
<proteinExistence type="predicted"/>
<organism evidence="1 2">
    <name type="scientific">Helicocarpus griseus UAMH5409</name>
    <dbReference type="NCBI Taxonomy" id="1447875"/>
    <lineage>
        <taxon>Eukaryota</taxon>
        <taxon>Fungi</taxon>
        <taxon>Dikarya</taxon>
        <taxon>Ascomycota</taxon>
        <taxon>Pezizomycotina</taxon>
        <taxon>Eurotiomycetes</taxon>
        <taxon>Eurotiomycetidae</taxon>
        <taxon>Onygenales</taxon>
        <taxon>Ajellomycetaceae</taxon>
        <taxon>Helicocarpus</taxon>
    </lineage>
</organism>
<evidence type="ECO:0000313" key="1">
    <source>
        <dbReference type="EMBL" id="PGH07519.1"/>
    </source>
</evidence>
<sequence length="269" mass="29505">MFRRGELLAPLLRMQQVRDEAFSRFWIKFSGARDPTPSAPRNGSSALIPPLLATASGTVLDIGPGTGTQTPLFTNPNLVRMYGAEPCLGLHKDLMAKIEACGLGERYRILPCSAERGSLVEALVGEGMLEKEVAVDGEVGKVKVKGVFDTIVCVRVLCSVPDQKETVKGLYELLKPGGKLLACEHVRNPWTVCNNNGRGSVVARLTQVVYTALGWVFFMGDCHLGRDTERVVRDVPVEVGDGGWEKVEVKRWFEWSSLPYLAGTFVKKV</sequence>
<dbReference type="Proteomes" id="UP000223968">
    <property type="component" value="Unassembled WGS sequence"/>
</dbReference>
<dbReference type="AlphaFoldDB" id="A0A2B7XF19"/>
<dbReference type="Gene3D" id="3.40.50.150">
    <property type="entry name" value="Vaccinia Virus protein VP39"/>
    <property type="match status" value="1"/>
</dbReference>
<dbReference type="OrthoDB" id="540004at2759"/>
<evidence type="ECO:0008006" key="3">
    <source>
        <dbReference type="Google" id="ProtNLM"/>
    </source>
</evidence>
<dbReference type="SUPFAM" id="SSF53335">
    <property type="entry name" value="S-adenosyl-L-methionine-dependent methyltransferases"/>
    <property type="match status" value="1"/>
</dbReference>
<dbReference type="STRING" id="1447875.A0A2B7XF19"/>
<gene>
    <name evidence="1" type="ORF">AJ79_06254</name>
</gene>
<evidence type="ECO:0000313" key="2">
    <source>
        <dbReference type="Proteomes" id="UP000223968"/>
    </source>
</evidence>
<accession>A0A2B7XF19</accession>
<dbReference type="InterPro" id="IPR029063">
    <property type="entry name" value="SAM-dependent_MTases_sf"/>
</dbReference>
<reference evidence="1 2" key="1">
    <citation type="submission" date="2017-10" db="EMBL/GenBank/DDBJ databases">
        <title>Comparative genomics in systemic dimorphic fungi from Ajellomycetaceae.</title>
        <authorList>
            <person name="Munoz J.F."/>
            <person name="Mcewen J.G."/>
            <person name="Clay O.K."/>
            <person name="Cuomo C.A."/>
        </authorList>
    </citation>
    <scope>NUCLEOTIDE SEQUENCE [LARGE SCALE GENOMIC DNA]</scope>
    <source>
        <strain evidence="1 2">UAMH5409</strain>
    </source>
</reference>
<protein>
    <recommendedName>
        <fullName evidence="3">Methyltransferase type 11 domain-containing protein</fullName>
    </recommendedName>
</protein>